<protein>
    <submittedName>
        <fullName evidence="1">S2-RNase</fullName>
    </submittedName>
</protein>
<organism evidence="1 2">
    <name type="scientific">Pyrus ussuriensis x Pyrus communis</name>
    <dbReference type="NCBI Taxonomy" id="2448454"/>
    <lineage>
        <taxon>Eukaryota</taxon>
        <taxon>Viridiplantae</taxon>
        <taxon>Streptophyta</taxon>
        <taxon>Embryophyta</taxon>
        <taxon>Tracheophyta</taxon>
        <taxon>Spermatophyta</taxon>
        <taxon>Magnoliopsida</taxon>
        <taxon>eudicotyledons</taxon>
        <taxon>Gunneridae</taxon>
        <taxon>Pentapetalae</taxon>
        <taxon>rosids</taxon>
        <taxon>fabids</taxon>
        <taxon>Rosales</taxon>
        <taxon>Rosaceae</taxon>
        <taxon>Amygdaloideae</taxon>
        <taxon>Maleae</taxon>
        <taxon>Pyrus</taxon>
    </lineage>
</organism>
<dbReference type="Proteomes" id="UP000327157">
    <property type="component" value="Chromosome 5"/>
</dbReference>
<sequence length="356" mass="40866">MVNDIYKLIMLSKITVIAKPEILTTALIFWNNETNIFDFRMGLKASESITHLKYKSSTFKCNGTSFSDFILFVKKMFSLPFPTVDWLNKHVFPNKSKGVKLQWIPLVNALHSFDDVAIGPFNLAHLYHLLHEMTKREPFETNLNGQFGILQRRSSSPHPGRGFHYQPFHPYLPLLLSNLSDSGRFGVGCLLDVGPKEEVPQEDKEVLAKILEVEGTSQPKPFSSSARSVHLSLLRAKPLKVYFSLNLGQVCICTSSRANLSPYLFYSFFGHGVHETTHQPSLTFREPKVPEIPVISEGWMQRDFITSFNLKALQKAENVQYDFFISFFKNLKALRDQHLWATWQSNRINCHIEKHC</sequence>
<reference evidence="1 2" key="3">
    <citation type="submission" date="2019-11" db="EMBL/GenBank/DDBJ databases">
        <title>A de novo genome assembly of a pear dwarfing rootstock.</title>
        <authorList>
            <person name="Wang F."/>
            <person name="Wang J."/>
            <person name="Li S."/>
            <person name="Zhang Y."/>
            <person name="Fang M."/>
            <person name="Ma L."/>
            <person name="Zhao Y."/>
            <person name="Jiang S."/>
        </authorList>
    </citation>
    <scope>NUCLEOTIDE SEQUENCE [LARGE SCALE GENOMIC DNA]</scope>
    <source>
        <strain evidence="1">S2</strain>
        <tissue evidence="1">Leaf</tissue>
    </source>
</reference>
<reference evidence="1 2" key="1">
    <citation type="submission" date="2019-09" db="EMBL/GenBank/DDBJ databases">
        <authorList>
            <person name="Ou C."/>
        </authorList>
    </citation>
    <scope>NUCLEOTIDE SEQUENCE [LARGE SCALE GENOMIC DNA]</scope>
    <source>
        <strain evidence="1">S2</strain>
        <tissue evidence="1">Leaf</tissue>
    </source>
</reference>
<proteinExistence type="predicted"/>
<comment type="caution">
    <text evidence="1">The sequence shown here is derived from an EMBL/GenBank/DDBJ whole genome shotgun (WGS) entry which is preliminary data.</text>
</comment>
<evidence type="ECO:0000313" key="2">
    <source>
        <dbReference type="Proteomes" id="UP000327157"/>
    </source>
</evidence>
<dbReference type="EMBL" id="SMOL01000004">
    <property type="protein sequence ID" value="KAB2635987.1"/>
    <property type="molecule type" value="Genomic_DNA"/>
</dbReference>
<reference evidence="2" key="2">
    <citation type="submission" date="2019-10" db="EMBL/GenBank/DDBJ databases">
        <title>A de novo genome assembly of a pear dwarfing rootstock.</title>
        <authorList>
            <person name="Wang F."/>
            <person name="Wang J."/>
            <person name="Li S."/>
            <person name="Zhang Y."/>
            <person name="Fang M."/>
            <person name="Ma L."/>
            <person name="Zhao Y."/>
            <person name="Jiang S."/>
        </authorList>
    </citation>
    <scope>NUCLEOTIDE SEQUENCE [LARGE SCALE GENOMIC DNA]</scope>
</reference>
<keyword evidence="2" id="KW-1185">Reference proteome</keyword>
<gene>
    <name evidence="1" type="ORF">D8674_026521</name>
</gene>
<dbReference type="OrthoDB" id="1433721at2759"/>
<name>A0A5N5I9Q3_9ROSA</name>
<accession>A0A5N5I9Q3</accession>
<evidence type="ECO:0000313" key="1">
    <source>
        <dbReference type="EMBL" id="KAB2635987.1"/>
    </source>
</evidence>
<dbReference type="AlphaFoldDB" id="A0A5N5I9Q3"/>